<protein>
    <recommendedName>
        <fullName evidence="2">MobA/VirD2-like nuclease domain-containing protein</fullName>
    </recommendedName>
</protein>
<reference evidence="3 4" key="1">
    <citation type="submission" date="2019-07" db="EMBL/GenBank/DDBJ databases">
        <title>Whole genome shotgun sequence of Nocardia ninae NBRC 108245.</title>
        <authorList>
            <person name="Hosoyama A."/>
            <person name="Uohara A."/>
            <person name="Ohji S."/>
            <person name="Ichikawa N."/>
        </authorList>
    </citation>
    <scope>NUCLEOTIDE SEQUENCE [LARGE SCALE GENOMIC DNA]</scope>
    <source>
        <strain evidence="3 4">NBRC 108245</strain>
    </source>
</reference>
<evidence type="ECO:0000259" key="2">
    <source>
        <dbReference type="Pfam" id="PF03432"/>
    </source>
</evidence>
<keyword evidence="4" id="KW-1185">Reference proteome</keyword>
<dbReference type="RefSeq" id="WP_147139600.1">
    <property type="nucleotide sequence ID" value="NZ_BJXA01000064.1"/>
</dbReference>
<dbReference type="Pfam" id="PF03432">
    <property type="entry name" value="Relaxase"/>
    <property type="match status" value="1"/>
</dbReference>
<evidence type="ECO:0000256" key="1">
    <source>
        <dbReference type="SAM" id="MobiDB-lite"/>
    </source>
</evidence>
<feature type="domain" description="MobA/VirD2-like nuclease" evidence="2">
    <location>
        <begin position="110"/>
        <end position="217"/>
    </location>
</feature>
<sequence>MIPKVLRGQKLGGLLVYLLGAGEHNAHSQRHVIAGSPTLMRDGWLATFDGDKDKKASRDTALALAREMDLPRKLYGTRVRMRARPQASARGGGVDVVERPAAGEKGVLRDAPVWHCILALTPDEELSDDKWRQVVEDFMGEMGFTETDERAGARWVAVRHGRSGEHGDGNDHVHIAASLVREDGQKVDTFDYGPGHARGDWNRAQEACNTLEHRHGLVVLESRESGGGMSGNSRAEIQRAKREGRPETEREMMRRLVRTYAAASKTEAEFVRRALRDGAVSLLPFYDAGDTTVVRGYSAQIRAGDGHRGPRLGGSKLASDLSIVELRKQWDDTPEARTEALTEWTRARGLADTDREARRIEDPALWKRISAEVGDWNKILKSIPPENHIEWAQAAGRASAVFGAWSRRVEGDRPGPFAAAAAELARSAQPVRPVRGPRPRADRTQTGLRGVTTFLVQMARIGGDPAAGNLLLLQQLMRAIEAIAEAHAARGEAERAKRLTMVLRQQLVDVHHGYAVASGTYRGPAVGSAEHREHLARQRDGCEPWAWVTPARLLVAPELAPQPPKPAARPTYREPDRPAYLPPEGPQRGGPDRGRGR</sequence>
<dbReference type="AlphaFoldDB" id="A0A511MNI5"/>
<proteinExistence type="predicted"/>
<evidence type="ECO:0000313" key="3">
    <source>
        <dbReference type="EMBL" id="GEM42175.1"/>
    </source>
</evidence>
<feature type="region of interest" description="Disordered" evidence="1">
    <location>
        <begin position="556"/>
        <end position="597"/>
    </location>
</feature>
<organism evidence="3 4">
    <name type="scientific">Nocardia ninae NBRC 108245</name>
    <dbReference type="NCBI Taxonomy" id="1210091"/>
    <lineage>
        <taxon>Bacteria</taxon>
        <taxon>Bacillati</taxon>
        <taxon>Actinomycetota</taxon>
        <taxon>Actinomycetes</taxon>
        <taxon>Mycobacteriales</taxon>
        <taxon>Nocardiaceae</taxon>
        <taxon>Nocardia</taxon>
    </lineage>
</organism>
<evidence type="ECO:0000313" key="4">
    <source>
        <dbReference type="Proteomes" id="UP000321424"/>
    </source>
</evidence>
<accession>A0A511MNI5</accession>
<gene>
    <name evidence="3" type="ORF">NN4_66940</name>
</gene>
<dbReference type="OrthoDB" id="4382201at2"/>
<dbReference type="EMBL" id="BJXA01000064">
    <property type="protein sequence ID" value="GEM42175.1"/>
    <property type="molecule type" value="Genomic_DNA"/>
</dbReference>
<dbReference type="Proteomes" id="UP000321424">
    <property type="component" value="Unassembled WGS sequence"/>
</dbReference>
<name>A0A511MNI5_9NOCA</name>
<feature type="region of interest" description="Disordered" evidence="1">
    <location>
        <begin position="223"/>
        <end position="249"/>
    </location>
</feature>
<dbReference type="InterPro" id="IPR005094">
    <property type="entry name" value="Endonuclease_MobA/VirD2"/>
</dbReference>
<comment type="caution">
    <text evidence="3">The sequence shown here is derived from an EMBL/GenBank/DDBJ whole genome shotgun (WGS) entry which is preliminary data.</text>
</comment>
<feature type="compositionally biased region" description="Basic and acidic residues" evidence="1">
    <location>
        <begin position="236"/>
        <end position="249"/>
    </location>
</feature>